<dbReference type="SUPFAM" id="SSF47769">
    <property type="entry name" value="SAM/Pointed domain"/>
    <property type="match status" value="1"/>
</dbReference>
<feature type="non-terminal residue" evidence="3">
    <location>
        <position position="71"/>
    </location>
</feature>
<gene>
    <name evidence="2" type="ORF">BYL167_LOCUS29492</name>
    <name evidence="3" type="ORF">GIL414_LOCUS33721</name>
</gene>
<evidence type="ECO:0000256" key="1">
    <source>
        <dbReference type="SAM" id="MobiDB-lite"/>
    </source>
</evidence>
<reference evidence="3" key="1">
    <citation type="submission" date="2021-02" db="EMBL/GenBank/DDBJ databases">
        <authorList>
            <person name="Nowell W R."/>
        </authorList>
    </citation>
    <scope>NUCLEOTIDE SEQUENCE</scope>
</reference>
<accession>A0A8S2X533</accession>
<organism evidence="3 4">
    <name type="scientific">Rotaria magnacalcarata</name>
    <dbReference type="NCBI Taxonomy" id="392030"/>
    <lineage>
        <taxon>Eukaryota</taxon>
        <taxon>Metazoa</taxon>
        <taxon>Spiralia</taxon>
        <taxon>Gnathifera</taxon>
        <taxon>Rotifera</taxon>
        <taxon>Eurotatoria</taxon>
        <taxon>Bdelloidea</taxon>
        <taxon>Philodinida</taxon>
        <taxon>Philodinidae</taxon>
        <taxon>Rotaria</taxon>
    </lineage>
</organism>
<feature type="compositionally biased region" description="Low complexity" evidence="1">
    <location>
        <begin position="28"/>
        <end position="45"/>
    </location>
</feature>
<name>A0A8S2X533_9BILA</name>
<evidence type="ECO:0000313" key="2">
    <source>
        <dbReference type="EMBL" id="CAF4350759.1"/>
    </source>
</evidence>
<sequence>ELSEAILDSTSMNRSIEYSKVLQLSDPSSLSSSSSSSSSSSTTISTNPALWTIDQVEEWLKTNNFDDCVDI</sequence>
<comment type="caution">
    <text evidence="3">The sequence shown here is derived from an EMBL/GenBank/DDBJ whole genome shotgun (WGS) entry which is preliminary data.</text>
</comment>
<evidence type="ECO:0008006" key="5">
    <source>
        <dbReference type="Google" id="ProtNLM"/>
    </source>
</evidence>
<dbReference type="AlphaFoldDB" id="A0A8S2X533"/>
<dbReference type="EMBL" id="CAJOBH010045273">
    <property type="protein sequence ID" value="CAF4350759.1"/>
    <property type="molecule type" value="Genomic_DNA"/>
</dbReference>
<protein>
    <recommendedName>
        <fullName evidence="5">SAM domain-containing protein</fullName>
    </recommendedName>
</protein>
<feature type="non-terminal residue" evidence="3">
    <location>
        <position position="1"/>
    </location>
</feature>
<dbReference type="InterPro" id="IPR013761">
    <property type="entry name" value="SAM/pointed_sf"/>
</dbReference>
<feature type="region of interest" description="Disordered" evidence="1">
    <location>
        <begin position="25"/>
        <end position="45"/>
    </location>
</feature>
<evidence type="ECO:0000313" key="3">
    <source>
        <dbReference type="EMBL" id="CAF4479291.1"/>
    </source>
</evidence>
<dbReference type="Proteomes" id="UP000681967">
    <property type="component" value="Unassembled WGS sequence"/>
</dbReference>
<proteinExistence type="predicted"/>
<evidence type="ECO:0000313" key="4">
    <source>
        <dbReference type="Proteomes" id="UP000681720"/>
    </source>
</evidence>
<dbReference type="EMBL" id="CAJOBJ010075731">
    <property type="protein sequence ID" value="CAF4479291.1"/>
    <property type="molecule type" value="Genomic_DNA"/>
</dbReference>
<dbReference type="Proteomes" id="UP000681720">
    <property type="component" value="Unassembled WGS sequence"/>
</dbReference>